<dbReference type="PROSITE" id="PS50041">
    <property type="entry name" value="C_TYPE_LECTIN_2"/>
    <property type="match status" value="1"/>
</dbReference>
<dbReference type="Pfam" id="PF00059">
    <property type="entry name" value="Lectin_C"/>
    <property type="match status" value="1"/>
</dbReference>
<evidence type="ECO:0000256" key="1">
    <source>
        <dbReference type="SAM" id="SignalP"/>
    </source>
</evidence>
<dbReference type="Proteomes" id="UP000095287">
    <property type="component" value="Unplaced"/>
</dbReference>
<feature type="domain" description="C-type lectin" evidence="2">
    <location>
        <begin position="30"/>
        <end position="134"/>
    </location>
</feature>
<evidence type="ECO:0000313" key="4">
    <source>
        <dbReference type="WBParaSite" id="L893_g14889.t1"/>
    </source>
</evidence>
<protein>
    <submittedName>
        <fullName evidence="4">C-type lectin domain-containing protein</fullName>
    </submittedName>
</protein>
<proteinExistence type="predicted"/>
<sequence>MTTYSPFILLALCGIALAFDCPTGWQPNSDKTKCFIYSETDKPFAEAELDCENRGGNLVSIQNAKDNALVQAGRDRAVWIGAYDVHQTGSWKWTDGSAVKYSNWAAGQPSGIADKNCVVMDGFTGLWEAVNCEETFSAYTCQMVDPSLNKCPTGAKCHGGYAYLVDTKKQSSWEAAQKYCQENYINGQLASIHDKITELVVRQLSACSGFICFSSSILGGLVNYQNSTIWSDGTPWDYQLQTTNGGYSGDTLSISHSGSSNSASFSFGSASYEQVICEMKL</sequence>
<accession>A0A1I7YC58</accession>
<dbReference type="AlphaFoldDB" id="A0A1I7YC58"/>
<keyword evidence="3" id="KW-1185">Reference proteome</keyword>
<keyword evidence="1" id="KW-0732">Signal</keyword>
<dbReference type="InterPro" id="IPR016187">
    <property type="entry name" value="CTDL_fold"/>
</dbReference>
<evidence type="ECO:0000313" key="3">
    <source>
        <dbReference type="Proteomes" id="UP000095287"/>
    </source>
</evidence>
<feature type="chain" id="PRO_5009312063" evidence="1">
    <location>
        <begin position="19"/>
        <end position="281"/>
    </location>
</feature>
<dbReference type="CDD" id="cd00037">
    <property type="entry name" value="CLECT"/>
    <property type="match status" value="1"/>
</dbReference>
<feature type="signal peptide" evidence="1">
    <location>
        <begin position="1"/>
        <end position="18"/>
    </location>
</feature>
<dbReference type="InterPro" id="IPR050111">
    <property type="entry name" value="C-type_lectin/snaclec_domain"/>
</dbReference>
<name>A0A1I7YC58_9BILA</name>
<dbReference type="SUPFAM" id="SSF56436">
    <property type="entry name" value="C-type lectin-like"/>
    <property type="match status" value="2"/>
</dbReference>
<evidence type="ECO:0000259" key="2">
    <source>
        <dbReference type="PROSITE" id="PS50041"/>
    </source>
</evidence>
<dbReference type="InterPro" id="IPR001304">
    <property type="entry name" value="C-type_lectin-like"/>
</dbReference>
<organism evidence="3 4">
    <name type="scientific">Steinernema glaseri</name>
    <dbReference type="NCBI Taxonomy" id="37863"/>
    <lineage>
        <taxon>Eukaryota</taxon>
        <taxon>Metazoa</taxon>
        <taxon>Ecdysozoa</taxon>
        <taxon>Nematoda</taxon>
        <taxon>Chromadorea</taxon>
        <taxon>Rhabditida</taxon>
        <taxon>Tylenchina</taxon>
        <taxon>Panagrolaimomorpha</taxon>
        <taxon>Strongyloidoidea</taxon>
        <taxon>Steinernematidae</taxon>
        <taxon>Steinernema</taxon>
    </lineage>
</organism>
<reference evidence="4" key="1">
    <citation type="submission" date="2016-11" db="UniProtKB">
        <authorList>
            <consortium name="WormBaseParasite"/>
        </authorList>
    </citation>
    <scope>IDENTIFICATION</scope>
</reference>
<dbReference type="WBParaSite" id="L893_g14889.t1">
    <property type="protein sequence ID" value="L893_g14889.t1"/>
    <property type="gene ID" value="L893_g14889"/>
</dbReference>
<dbReference type="SMART" id="SM00034">
    <property type="entry name" value="CLECT"/>
    <property type="match status" value="2"/>
</dbReference>
<dbReference type="PANTHER" id="PTHR22803">
    <property type="entry name" value="MANNOSE, PHOSPHOLIPASE, LECTIN RECEPTOR RELATED"/>
    <property type="match status" value="1"/>
</dbReference>
<dbReference type="InterPro" id="IPR016186">
    <property type="entry name" value="C-type_lectin-like/link_sf"/>
</dbReference>
<dbReference type="Gene3D" id="3.10.100.10">
    <property type="entry name" value="Mannose-Binding Protein A, subunit A"/>
    <property type="match status" value="2"/>
</dbReference>